<feature type="domain" description="ADGRF3/5-like N-terminal" evidence="2">
    <location>
        <begin position="170"/>
        <end position="228"/>
    </location>
</feature>
<proteinExistence type="predicted"/>
<organism evidence="3 4">
    <name type="scientific">Merluccius polli</name>
    <name type="common">Benguela hake</name>
    <name type="synonym">Merluccius cadenati</name>
    <dbReference type="NCBI Taxonomy" id="89951"/>
    <lineage>
        <taxon>Eukaryota</taxon>
        <taxon>Metazoa</taxon>
        <taxon>Chordata</taxon>
        <taxon>Craniata</taxon>
        <taxon>Vertebrata</taxon>
        <taxon>Euteleostomi</taxon>
        <taxon>Actinopterygii</taxon>
        <taxon>Neopterygii</taxon>
        <taxon>Teleostei</taxon>
        <taxon>Neoteleostei</taxon>
        <taxon>Acanthomorphata</taxon>
        <taxon>Zeiogadaria</taxon>
        <taxon>Gadariae</taxon>
        <taxon>Gadiformes</taxon>
        <taxon>Gadoidei</taxon>
        <taxon>Merlucciidae</taxon>
        <taxon>Merluccius</taxon>
    </lineage>
</organism>
<feature type="chain" id="PRO_5041429520" evidence="1">
    <location>
        <begin position="24"/>
        <end position="451"/>
    </location>
</feature>
<dbReference type="EMBL" id="JAOPHQ010006452">
    <property type="protein sequence ID" value="KAK0131628.1"/>
    <property type="molecule type" value="Genomic_DNA"/>
</dbReference>
<dbReference type="Proteomes" id="UP001174136">
    <property type="component" value="Unassembled WGS sequence"/>
</dbReference>
<protein>
    <submittedName>
        <fullName evidence="3">Adhesion G protein-coupled receptor F5</fullName>
    </submittedName>
</protein>
<dbReference type="AlphaFoldDB" id="A0AA47NNF1"/>
<reference evidence="3" key="1">
    <citation type="journal article" date="2023" name="Front. Mar. Sci.">
        <title>A new Merluccius polli reference genome to investigate the effects of global change in West African waters.</title>
        <authorList>
            <person name="Mateo J.L."/>
            <person name="Blanco-Fernandez C."/>
            <person name="Garcia-Vazquez E."/>
            <person name="Machado-Schiaffino G."/>
        </authorList>
    </citation>
    <scope>NUCLEOTIDE SEQUENCE</scope>
    <source>
        <strain evidence="3">C29</strain>
        <tissue evidence="3">Fin</tissue>
    </source>
</reference>
<evidence type="ECO:0000313" key="3">
    <source>
        <dbReference type="EMBL" id="KAK0131628.1"/>
    </source>
</evidence>
<dbReference type="Pfam" id="PF25387">
    <property type="entry name" value="ADGRF3_N"/>
    <property type="match status" value="3"/>
</dbReference>
<evidence type="ECO:0000259" key="2">
    <source>
        <dbReference type="Pfam" id="PF25387"/>
    </source>
</evidence>
<feature type="domain" description="ADGRF3/5-like N-terminal" evidence="2">
    <location>
        <begin position="369"/>
        <end position="427"/>
    </location>
</feature>
<sequence length="451" mass="50295">MSPARTLRRLLLLLAVHLSQEQALNLIQVNTSDAETLRRLQDTVETPALVSNLTYITSITTTTVCSPTSTGFQCECEETLFWPVNICRATESCDDQGNATDTCTCIPSLPADGVYCQPRFSEFVVEIEVGIPVSSATASEVVAIARQQLGMVSYPIALSTTVHITDANLTTVCYSATNSSSRQCQCEDQYGWSCDQCRTYEACSSNTTLDPCGCINGLPPDEQLCQPITTWMYRMSSVTWKCLCCRLDQDSLAEEIRSLSMSCEQHHTYSNTYNPYSNTYNSYSNTYNPYSNTYNAYSNIYNSYNTYSNTYNNRYFTLLQDKHQGYHVGIAVSPATASEVVAIARQQLGIVSYPIELSTTVHITDANLTTVCYSDTNSSSRQCQCEDQYGWSCDQCRTYEVCSSNTTLDQCGCINGLPLDEQLCQPITTIQWGTMFDDDTQTRIHNTDSNR</sequence>
<keyword evidence="4" id="KW-1185">Reference proteome</keyword>
<feature type="domain" description="ADGRF3/5-like N-terminal" evidence="2">
    <location>
        <begin position="62"/>
        <end position="118"/>
    </location>
</feature>
<evidence type="ECO:0000256" key="1">
    <source>
        <dbReference type="SAM" id="SignalP"/>
    </source>
</evidence>
<gene>
    <name evidence="3" type="primary">Adgrf5_1</name>
    <name evidence="3" type="ORF">N1851_033664</name>
</gene>
<feature type="signal peptide" evidence="1">
    <location>
        <begin position="1"/>
        <end position="23"/>
    </location>
</feature>
<accession>A0AA47NNF1</accession>
<comment type="caution">
    <text evidence="3">The sequence shown here is derived from an EMBL/GenBank/DDBJ whole genome shotgun (WGS) entry which is preliminary data.</text>
</comment>
<keyword evidence="1" id="KW-0732">Signal</keyword>
<evidence type="ECO:0000313" key="4">
    <source>
        <dbReference type="Proteomes" id="UP001174136"/>
    </source>
</evidence>
<name>A0AA47NNF1_MERPO</name>
<dbReference type="InterPro" id="IPR057400">
    <property type="entry name" value="ADGRF3/5_N"/>
</dbReference>
<keyword evidence="3" id="KW-0675">Receptor</keyword>